<feature type="region of interest" description="Disordered" evidence="2">
    <location>
        <begin position="247"/>
        <end position="284"/>
    </location>
</feature>
<gene>
    <name evidence="3" type="primary">OSJNBa0021H05.18</name>
</gene>
<organism evidence="3 4">
    <name type="scientific">Oryza sativa subsp. japonica</name>
    <name type="common">Rice</name>
    <dbReference type="NCBI Taxonomy" id="39947"/>
    <lineage>
        <taxon>Eukaryota</taxon>
        <taxon>Viridiplantae</taxon>
        <taxon>Streptophyta</taxon>
        <taxon>Embryophyta</taxon>
        <taxon>Tracheophyta</taxon>
        <taxon>Spermatophyta</taxon>
        <taxon>Magnoliopsida</taxon>
        <taxon>Liliopsida</taxon>
        <taxon>Poales</taxon>
        <taxon>Poaceae</taxon>
        <taxon>BOP clade</taxon>
        <taxon>Oryzoideae</taxon>
        <taxon>Oryzeae</taxon>
        <taxon>Oryzinae</taxon>
        <taxon>Oryza</taxon>
        <taxon>Oryza sativa</taxon>
    </lineage>
</organism>
<proteinExistence type="inferred from homology"/>
<dbReference type="AlphaFoldDB" id="Q5VMS3"/>
<sequence length="327" mass="33552">MATVTDAGGDAAVHVLVVPYPAQGHPIPFIDIVRRLASHGGLRCTVVVTPATAPLLAPHLTEHTGRGGSGAFALTLPFPSHPAVPAGVENAKGSPPELFAKLVVAFAGLRGPLGSWARDRADTPDRVVAVLSDFLCRWMQPLAAELGLKHVVFSPAGVFRRSSSHCTASDSVSLRCPATGHVSFTAPAGGAATATAPAGQPQLLTPQPQLSCLRTSHGRPLLRRCFGHSRLADDAAPARSLPCLVVDAAPAPPQPRSDGGDAGSSREGVRSGGGGAGSAATTPRRRAAFLIVRATPSRRDGRAAGDRSLAAAIPAGRVVSGNALRWW</sequence>
<comment type="similarity">
    <text evidence="1">Belongs to the UDP-glycosyltransferase family.</text>
</comment>
<evidence type="ECO:0000313" key="4">
    <source>
        <dbReference type="Proteomes" id="UP000000763"/>
    </source>
</evidence>
<dbReference type="PANTHER" id="PTHR48047:SF6">
    <property type="entry name" value="OS06G0282400 PROTEIN"/>
    <property type="match status" value="1"/>
</dbReference>
<dbReference type="PANTHER" id="PTHR48047">
    <property type="entry name" value="GLYCOSYLTRANSFERASE"/>
    <property type="match status" value="1"/>
</dbReference>
<dbReference type="Gene3D" id="3.40.50.2000">
    <property type="entry name" value="Glycogen Phosphorylase B"/>
    <property type="match status" value="1"/>
</dbReference>
<dbReference type="EMBL" id="AP006050">
    <property type="protein sequence ID" value="BAD69252.1"/>
    <property type="molecule type" value="Genomic_DNA"/>
</dbReference>
<accession>Q5VMS3</accession>
<evidence type="ECO:0000313" key="3">
    <source>
        <dbReference type="EMBL" id="BAD69252.1"/>
    </source>
</evidence>
<evidence type="ECO:0000256" key="1">
    <source>
        <dbReference type="ARBA" id="ARBA00009995"/>
    </source>
</evidence>
<reference evidence="4" key="2">
    <citation type="journal article" date="2008" name="Nucleic Acids Res.">
        <title>The rice annotation project database (RAP-DB): 2008 update.</title>
        <authorList>
            <consortium name="The rice annotation project (RAP)"/>
        </authorList>
    </citation>
    <scope>GENOME REANNOTATION</scope>
    <source>
        <strain evidence="4">cv. Nipponbare</strain>
    </source>
</reference>
<name>Q5VMS3_ORYSJ</name>
<evidence type="ECO:0000256" key="2">
    <source>
        <dbReference type="SAM" id="MobiDB-lite"/>
    </source>
</evidence>
<dbReference type="Proteomes" id="UP000000763">
    <property type="component" value="Chromosome 6"/>
</dbReference>
<dbReference type="SUPFAM" id="SSF53756">
    <property type="entry name" value="UDP-Glycosyltransferase/glycogen phosphorylase"/>
    <property type="match status" value="1"/>
</dbReference>
<protein>
    <submittedName>
        <fullName evidence="3">UDP-glycosyltransferase-like</fullName>
    </submittedName>
</protein>
<reference evidence="4" key="1">
    <citation type="journal article" date="2005" name="Nature">
        <title>The map-based sequence of the rice genome.</title>
        <authorList>
            <consortium name="International rice genome sequencing project (IRGSP)"/>
            <person name="Matsumoto T."/>
            <person name="Wu J."/>
            <person name="Kanamori H."/>
            <person name="Katayose Y."/>
            <person name="Fujisawa M."/>
            <person name="Namiki N."/>
            <person name="Mizuno H."/>
            <person name="Yamamoto K."/>
            <person name="Antonio B.A."/>
            <person name="Baba T."/>
            <person name="Sakata K."/>
            <person name="Nagamura Y."/>
            <person name="Aoki H."/>
            <person name="Arikawa K."/>
            <person name="Arita K."/>
            <person name="Bito T."/>
            <person name="Chiden Y."/>
            <person name="Fujitsuka N."/>
            <person name="Fukunaka R."/>
            <person name="Hamada M."/>
            <person name="Harada C."/>
            <person name="Hayashi A."/>
            <person name="Hijishita S."/>
            <person name="Honda M."/>
            <person name="Hosokawa S."/>
            <person name="Ichikawa Y."/>
            <person name="Idonuma A."/>
            <person name="Iijima M."/>
            <person name="Ikeda M."/>
            <person name="Ikeno M."/>
            <person name="Ito K."/>
            <person name="Ito S."/>
            <person name="Ito T."/>
            <person name="Ito Y."/>
            <person name="Ito Y."/>
            <person name="Iwabuchi A."/>
            <person name="Kamiya K."/>
            <person name="Karasawa W."/>
            <person name="Kurita K."/>
            <person name="Katagiri S."/>
            <person name="Kikuta A."/>
            <person name="Kobayashi H."/>
            <person name="Kobayashi N."/>
            <person name="Machita K."/>
            <person name="Maehara T."/>
            <person name="Masukawa M."/>
            <person name="Mizubayashi T."/>
            <person name="Mukai Y."/>
            <person name="Nagasaki H."/>
            <person name="Nagata Y."/>
            <person name="Naito S."/>
            <person name="Nakashima M."/>
            <person name="Nakama Y."/>
            <person name="Nakamichi Y."/>
            <person name="Nakamura M."/>
            <person name="Meguro A."/>
            <person name="Negishi M."/>
            <person name="Ohta I."/>
            <person name="Ohta T."/>
            <person name="Okamoto M."/>
            <person name="Ono N."/>
            <person name="Saji S."/>
            <person name="Sakaguchi M."/>
            <person name="Sakai K."/>
            <person name="Shibata M."/>
            <person name="Shimokawa T."/>
            <person name="Song J."/>
            <person name="Takazaki Y."/>
            <person name="Terasawa K."/>
            <person name="Tsugane M."/>
            <person name="Tsuji K."/>
            <person name="Ueda S."/>
            <person name="Waki K."/>
            <person name="Yamagata H."/>
            <person name="Yamamoto M."/>
            <person name="Yamamoto S."/>
            <person name="Yamane H."/>
            <person name="Yoshiki S."/>
            <person name="Yoshihara R."/>
            <person name="Yukawa K."/>
            <person name="Zhong H."/>
            <person name="Yano M."/>
            <person name="Yuan Q."/>
            <person name="Ouyang S."/>
            <person name="Liu J."/>
            <person name="Jones K.M."/>
            <person name="Gansberger K."/>
            <person name="Moffat K."/>
            <person name="Hill J."/>
            <person name="Bera J."/>
            <person name="Fadrosh D."/>
            <person name="Jin S."/>
            <person name="Johri S."/>
            <person name="Kim M."/>
            <person name="Overton L."/>
            <person name="Reardon M."/>
            <person name="Tsitrin T."/>
            <person name="Vuong H."/>
            <person name="Weaver B."/>
            <person name="Ciecko A."/>
            <person name="Tallon L."/>
            <person name="Jackson J."/>
            <person name="Pai G."/>
            <person name="Aken S.V."/>
            <person name="Utterback T."/>
            <person name="Reidmuller S."/>
            <person name="Feldblyum T."/>
            <person name="Hsiao J."/>
            <person name="Zismann V."/>
            <person name="Iobst S."/>
            <person name="de Vazeille A.R."/>
            <person name="Buell C.R."/>
            <person name="Ying K."/>
            <person name="Li Y."/>
            <person name="Lu T."/>
            <person name="Huang Y."/>
            <person name="Zhao Q."/>
            <person name="Feng Q."/>
            <person name="Zhang L."/>
            <person name="Zhu J."/>
            <person name="Weng Q."/>
            <person name="Mu J."/>
            <person name="Lu Y."/>
            <person name="Fan D."/>
            <person name="Liu Y."/>
            <person name="Guan J."/>
            <person name="Zhang Y."/>
            <person name="Yu S."/>
            <person name="Liu X."/>
            <person name="Zhang Y."/>
            <person name="Hong G."/>
            <person name="Han B."/>
            <person name="Choisne N."/>
            <person name="Demange N."/>
            <person name="Orjeda G."/>
            <person name="Samain S."/>
            <person name="Cattolico L."/>
            <person name="Pelletier E."/>
            <person name="Couloux A."/>
            <person name="Segurens B."/>
            <person name="Wincker P."/>
            <person name="D'Hont A."/>
            <person name="Scarpelli C."/>
            <person name="Weissenbach J."/>
            <person name="Salanoubat M."/>
            <person name="Quetier F."/>
            <person name="Yu Y."/>
            <person name="Kim H.R."/>
            <person name="Rambo T."/>
            <person name="Currie J."/>
            <person name="Collura K."/>
            <person name="Luo M."/>
            <person name="Yang T."/>
            <person name="Ammiraju J.S.S."/>
            <person name="Engler F."/>
            <person name="Soderlund C."/>
            <person name="Wing R.A."/>
            <person name="Palmer L.E."/>
            <person name="de la Bastide M."/>
            <person name="Spiegel L."/>
            <person name="Nascimento L."/>
            <person name="Zutavern T."/>
            <person name="O'Shaughnessy A."/>
            <person name="Dike S."/>
            <person name="Dedhia N."/>
            <person name="Preston R."/>
            <person name="Balija V."/>
            <person name="McCombie W.R."/>
            <person name="Chow T."/>
            <person name="Chen H."/>
            <person name="Chung M."/>
            <person name="Chen C."/>
            <person name="Shaw J."/>
            <person name="Wu H."/>
            <person name="Hsiao K."/>
            <person name="Chao Y."/>
            <person name="Chu M."/>
            <person name="Cheng C."/>
            <person name="Hour A."/>
            <person name="Lee P."/>
            <person name="Lin S."/>
            <person name="Lin Y."/>
            <person name="Liou J."/>
            <person name="Liu S."/>
            <person name="Hsing Y."/>
            <person name="Raghuvanshi S."/>
            <person name="Mohanty A."/>
            <person name="Bharti A.K."/>
            <person name="Gaur A."/>
            <person name="Gupta V."/>
            <person name="Kumar D."/>
            <person name="Ravi V."/>
            <person name="Vij S."/>
            <person name="Kapur A."/>
            <person name="Khurana P."/>
            <person name="Khurana P."/>
            <person name="Khurana J.P."/>
            <person name="Tyagi A.K."/>
            <person name="Gaikwad K."/>
            <person name="Singh A."/>
            <person name="Dalal V."/>
            <person name="Srivastava S."/>
            <person name="Dixit A."/>
            <person name="Pal A.K."/>
            <person name="Ghazi I.A."/>
            <person name="Yadav M."/>
            <person name="Pandit A."/>
            <person name="Bhargava A."/>
            <person name="Sureshbabu K."/>
            <person name="Batra K."/>
            <person name="Sharma T.R."/>
            <person name="Mohapatra T."/>
            <person name="Singh N.K."/>
            <person name="Messing J."/>
            <person name="Nelson A.B."/>
            <person name="Fuks G."/>
            <person name="Kavchok S."/>
            <person name="Keizer G."/>
            <person name="Linton E."/>
            <person name="Llaca V."/>
            <person name="Song R."/>
            <person name="Tanyolac B."/>
            <person name="Young S."/>
            <person name="Ho-Il K."/>
            <person name="Hahn J.H."/>
            <person name="Sangsakoo G."/>
            <person name="Vanavichit A."/>
            <person name="de Mattos Luiz.A.T."/>
            <person name="Zimmer P.D."/>
            <person name="Malone G."/>
            <person name="Dellagostin O."/>
            <person name="de Oliveira A.C."/>
            <person name="Bevan M."/>
            <person name="Bancroft I."/>
            <person name="Minx P."/>
            <person name="Cordum H."/>
            <person name="Wilson R."/>
            <person name="Cheng Z."/>
            <person name="Jin W."/>
            <person name="Jiang J."/>
            <person name="Leong S.A."/>
            <person name="Iwama H."/>
            <person name="Gojobori T."/>
            <person name="Itoh T."/>
            <person name="Niimura Y."/>
            <person name="Fujii Y."/>
            <person name="Habara T."/>
            <person name="Sakai H."/>
            <person name="Sato Y."/>
            <person name="Wilson G."/>
            <person name="Kumar K."/>
            <person name="McCouch S."/>
            <person name="Juretic N."/>
            <person name="Hoen D."/>
            <person name="Wright S."/>
            <person name="Bruskiewich R."/>
            <person name="Bureau T."/>
            <person name="Miyao A."/>
            <person name="Hirochika H."/>
            <person name="Nishikawa T."/>
            <person name="Kadowaki K."/>
            <person name="Sugiura M."/>
            <person name="Burr B."/>
            <person name="Sasaki T."/>
        </authorList>
    </citation>
    <scope>NUCLEOTIDE SEQUENCE [LARGE SCALE GENOMIC DNA]</scope>
    <source>
        <strain evidence="4">cv. Nipponbare</strain>
    </source>
</reference>